<evidence type="ECO:0000313" key="2">
    <source>
        <dbReference type="EMBL" id="CAG9820598.1"/>
    </source>
</evidence>
<name>A0A9N9X3E4_PHACE</name>
<reference evidence="2" key="2">
    <citation type="submission" date="2022-10" db="EMBL/GenBank/DDBJ databases">
        <authorList>
            <consortium name="ENA_rothamsted_submissions"/>
            <consortium name="culmorum"/>
            <person name="King R."/>
        </authorList>
    </citation>
    <scope>NUCLEOTIDE SEQUENCE</scope>
</reference>
<dbReference type="AlphaFoldDB" id="A0A9N9X3E4"/>
<keyword evidence="3" id="KW-1185">Reference proteome</keyword>
<protein>
    <submittedName>
        <fullName evidence="2">Uncharacterized protein</fullName>
    </submittedName>
</protein>
<feature type="compositionally biased region" description="Basic and acidic residues" evidence="1">
    <location>
        <begin position="325"/>
        <end position="336"/>
    </location>
</feature>
<gene>
    <name evidence="2" type="ORF">PHAECO_LOCUS7950</name>
</gene>
<dbReference type="Proteomes" id="UP001153737">
    <property type="component" value="Chromosome 4"/>
</dbReference>
<reference evidence="2" key="1">
    <citation type="submission" date="2022-01" db="EMBL/GenBank/DDBJ databases">
        <authorList>
            <person name="King R."/>
        </authorList>
    </citation>
    <scope>NUCLEOTIDE SEQUENCE</scope>
</reference>
<dbReference type="OrthoDB" id="295355at2759"/>
<feature type="region of interest" description="Disordered" evidence="1">
    <location>
        <begin position="274"/>
        <end position="345"/>
    </location>
</feature>
<feature type="compositionally biased region" description="Polar residues" evidence="1">
    <location>
        <begin position="208"/>
        <end position="227"/>
    </location>
</feature>
<organism evidence="2 3">
    <name type="scientific">Phaedon cochleariae</name>
    <name type="common">Mustard beetle</name>
    <dbReference type="NCBI Taxonomy" id="80249"/>
    <lineage>
        <taxon>Eukaryota</taxon>
        <taxon>Metazoa</taxon>
        <taxon>Ecdysozoa</taxon>
        <taxon>Arthropoda</taxon>
        <taxon>Hexapoda</taxon>
        <taxon>Insecta</taxon>
        <taxon>Pterygota</taxon>
        <taxon>Neoptera</taxon>
        <taxon>Endopterygota</taxon>
        <taxon>Coleoptera</taxon>
        <taxon>Polyphaga</taxon>
        <taxon>Cucujiformia</taxon>
        <taxon>Chrysomeloidea</taxon>
        <taxon>Chrysomelidae</taxon>
        <taxon>Chrysomelinae</taxon>
        <taxon>Chrysomelini</taxon>
        <taxon>Phaedon</taxon>
    </lineage>
</organism>
<sequence length="345" mass="40105">METPEKEDIGQELRENNEKIVECILLLRDQRDELGFIIERQYEERKKLETEMERITYKLCLVRIFKGNLYLSKFKLRLITEEHHIIVQNSREINNWGEYLANDQKFIPDALKFIDIVRHINKSLAQRIKAKQDYDNTLNEIESNYAKLVKDSGDLLLMIKKEFEKLDSMINKRTSTDDAPKYENYEAGKANGSGEQIQEIDQFGSDINRGTSRGTSQGTNQQHGFCSSRSTVSNLQAYQGFLLDALEKGKQVDTFHKDFSKAFDRVDHKILSEEVSSQHCRCKPKPVQENTNESSELEIPTKEEPEPEDPSKSTSIIDKQRKRSTLSDDRRPRIMDRIPSSHNEI</sequence>
<evidence type="ECO:0000256" key="1">
    <source>
        <dbReference type="SAM" id="MobiDB-lite"/>
    </source>
</evidence>
<dbReference type="EMBL" id="OU896710">
    <property type="protein sequence ID" value="CAG9820598.1"/>
    <property type="molecule type" value="Genomic_DNA"/>
</dbReference>
<evidence type="ECO:0000313" key="3">
    <source>
        <dbReference type="Proteomes" id="UP001153737"/>
    </source>
</evidence>
<accession>A0A9N9X3E4</accession>
<feature type="region of interest" description="Disordered" evidence="1">
    <location>
        <begin position="205"/>
        <end position="227"/>
    </location>
</feature>
<proteinExistence type="predicted"/>